<dbReference type="AlphaFoldDB" id="A0A9P6CMG9"/>
<sequence length="303" mass="34884">MDEFYPYDKAREELEQLNSGAQDSKDIYLHAVELDTLQIVQREEPLSWRLSVFNSEDGLMDDAYIRMKGIVCSKILPPISKPGPAGSLAKLRPHLRQAITVTGLGSGQFDNYIQNMEHIYLAFMNHFPDGKLDKWEPARYQGVMALDAHARYFTQKHFVPSSESIPFHSTVDPDGVLENIRGEDMVHAADNDVDYFVQLHDTENKPIIKRTSPGNFRIRDIVEITMVILAYPAKDKRYKLMPLLRGILLLNQSYRDEAAILRMRSRYTPATLQIHKLSSKRKSAYFETDEIEETDKKMSRMSL</sequence>
<comment type="caution">
    <text evidence="1">The sequence shown here is derived from an EMBL/GenBank/DDBJ whole genome shotgun (WGS) entry which is preliminary data.</text>
</comment>
<gene>
    <name evidence="1" type="ORF">BDN70DRAFT_938302</name>
</gene>
<proteinExistence type="predicted"/>
<protein>
    <submittedName>
        <fullName evidence="1">Uncharacterized protein</fullName>
    </submittedName>
</protein>
<evidence type="ECO:0000313" key="1">
    <source>
        <dbReference type="EMBL" id="KAF9472281.1"/>
    </source>
</evidence>
<dbReference type="OrthoDB" id="3269456at2759"/>
<dbReference type="Proteomes" id="UP000807469">
    <property type="component" value="Unassembled WGS sequence"/>
</dbReference>
<organism evidence="1 2">
    <name type="scientific">Pholiota conissans</name>
    <dbReference type="NCBI Taxonomy" id="109636"/>
    <lineage>
        <taxon>Eukaryota</taxon>
        <taxon>Fungi</taxon>
        <taxon>Dikarya</taxon>
        <taxon>Basidiomycota</taxon>
        <taxon>Agaricomycotina</taxon>
        <taxon>Agaricomycetes</taxon>
        <taxon>Agaricomycetidae</taxon>
        <taxon>Agaricales</taxon>
        <taxon>Agaricineae</taxon>
        <taxon>Strophariaceae</taxon>
        <taxon>Pholiota</taxon>
    </lineage>
</organism>
<name>A0A9P6CMG9_9AGAR</name>
<accession>A0A9P6CMG9</accession>
<evidence type="ECO:0000313" key="2">
    <source>
        <dbReference type="Proteomes" id="UP000807469"/>
    </source>
</evidence>
<dbReference type="EMBL" id="MU155554">
    <property type="protein sequence ID" value="KAF9472281.1"/>
    <property type="molecule type" value="Genomic_DNA"/>
</dbReference>
<reference evidence="1" key="1">
    <citation type="submission" date="2020-11" db="EMBL/GenBank/DDBJ databases">
        <authorList>
            <consortium name="DOE Joint Genome Institute"/>
            <person name="Ahrendt S."/>
            <person name="Riley R."/>
            <person name="Andreopoulos W."/>
            <person name="Labutti K."/>
            <person name="Pangilinan J."/>
            <person name="Ruiz-Duenas F.J."/>
            <person name="Barrasa J.M."/>
            <person name="Sanchez-Garcia M."/>
            <person name="Camarero S."/>
            <person name="Miyauchi S."/>
            <person name="Serrano A."/>
            <person name="Linde D."/>
            <person name="Babiker R."/>
            <person name="Drula E."/>
            <person name="Ayuso-Fernandez I."/>
            <person name="Pacheco R."/>
            <person name="Padilla G."/>
            <person name="Ferreira P."/>
            <person name="Barriuso J."/>
            <person name="Kellner H."/>
            <person name="Castanera R."/>
            <person name="Alfaro M."/>
            <person name="Ramirez L."/>
            <person name="Pisabarro A.G."/>
            <person name="Kuo A."/>
            <person name="Tritt A."/>
            <person name="Lipzen A."/>
            <person name="He G."/>
            <person name="Yan M."/>
            <person name="Ng V."/>
            <person name="Cullen D."/>
            <person name="Martin F."/>
            <person name="Rosso M.-N."/>
            <person name="Henrissat B."/>
            <person name="Hibbett D."/>
            <person name="Martinez A.T."/>
            <person name="Grigoriev I.V."/>
        </authorList>
    </citation>
    <scope>NUCLEOTIDE SEQUENCE</scope>
    <source>
        <strain evidence="1">CIRM-BRFM 674</strain>
    </source>
</reference>
<keyword evidence="2" id="KW-1185">Reference proteome</keyword>